<organism evidence="8 9">
    <name type="scientific">Sediminicurvatus halobius</name>
    <dbReference type="NCBI Taxonomy" id="2182432"/>
    <lineage>
        <taxon>Bacteria</taxon>
        <taxon>Pseudomonadati</taxon>
        <taxon>Pseudomonadota</taxon>
        <taxon>Gammaproteobacteria</taxon>
        <taxon>Chromatiales</taxon>
        <taxon>Ectothiorhodospiraceae</taxon>
        <taxon>Sediminicurvatus</taxon>
    </lineage>
</organism>
<evidence type="ECO:0000256" key="5">
    <source>
        <dbReference type="ARBA" id="ARBA00023014"/>
    </source>
</evidence>
<dbReference type="Gene3D" id="1.10.1060.10">
    <property type="entry name" value="Alpha-helical ferredoxin"/>
    <property type="match status" value="1"/>
</dbReference>
<evidence type="ECO:0000256" key="3">
    <source>
        <dbReference type="ARBA" id="ARBA00023002"/>
    </source>
</evidence>
<dbReference type="InterPro" id="IPR051460">
    <property type="entry name" value="HdrC_iron-sulfur_subunit"/>
</dbReference>
<comment type="caution">
    <text evidence="8">The sequence shown here is derived from an EMBL/GenBank/DDBJ whole genome shotgun (WGS) entry which is preliminary data.</text>
</comment>
<gene>
    <name evidence="8" type="ORF">DEM34_04675</name>
</gene>
<evidence type="ECO:0000256" key="2">
    <source>
        <dbReference type="ARBA" id="ARBA00022723"/>
    </source>
</evidence>
<dbReference type="EMBL" id="QFFI01000005">
    <property type="protein sequence ID" value="PWG64627.1"/>
    <property type="molecule type" value="Genomic_DNA"/>
</dbReference>
<feature type="transmembrane region" description="Helical" evidence="6">
    <location>
        <begin position="72"/>
        <end position="96"/>
    </location>
</feature>
<keyword evidence="6" id="KW-0472">Membrane</keyword>
<dbReference type="InterPro" id="IPR021872">
    <property type="entry name" value="Csal_0991-like_N"/>
</dbReference>
<keyword evidence="4" id="KW-0408">Iron</keyword>
<dbReference type="Pfam" id="PF13237">
    <property type="entry name" value="Fer4_10"/>
    <property type="match status" value="1"/>
</dbReference>
<dbReference type="GO" id="GO:0016491">
    <property type="term" value="F:oxidoreductase activity"/>
    <property type="evidence" value="ECO:0007669"/>
    <property type="project" value="UniProtKB-KW"/>
</dbReference>
<evidence type="ECO:0000256" key="6">
    <source>
        <dbReference type="SAM" id="Phobius"/>
    </source>
</evidence>
<keyword evidence="6" id="KW-1133">Transmembrane helix</keyword>
<accession>A0A2U2N6C5</accession>
<dbReference type="AlphaFoldDB" id="A0A2U2N6C5"/>
<protein>
    <submittedName>
        <fullName evidence="8">(Fe-S)-binding protein</fullName>
    </submittedName>
</protein>
<dbReference type="InterPro" id="IPR004017">
    <property type="entry name" value="Cys_rich_dom"/>
</dbReference>
<dbReference type="Pfam" id="PF02754">
    <property type="entry name" value="CCG"/>
    <property type="match status" value="2"/>
</dbReference>
<reference evidence="8 9" key="1">
    <citation type="submission" date="2018-05" db="EMBL/GenBank/DDBJ databases">
        <title>Spiribacter halobius sp. nov., a moderately halophilic bacterium isolated from marine solar saltern.</title>
        <authorList>
            <person name="Zheng W.-S."/>
            <person name="Lu D.-C."/>
            <person name="Du Z.-J."/>
        </authorList>
    </citation>
    <scope>NUCLEOTIDE SEQUENCE [LARGE SCALE GENOMIC DNA]</scope>
    <source>
        <strain evidence="8 9">E85</strain>
    </source>
</reference>
<dbReference type="GO" id="GO:0005886">
    <property type="term" value="C:plasma membrane"/>
    <property type="evidence" value="ECO:0007669"/>
    <property type="project" value="TreeGrafter"/>
</dbReference>
<dbReference type="PROSITE" id="PS00198">
    <property type="entry name" value="4FE4S_FER_1"/>
    <property type="match status" value="2"/>
</dbReference>
<sequence>MNAWLGLLPLLLGLGALAWRLRGRLARWRAGRPAAANLLRGLLQVPRRYLVDVHHAVSRNAYRARHRTESGGYTAVLHVCAAGGVVASAVLALLLHPLGGPPWLAGLAVAAGLLAASGAALDAGRRWRRGRSPRLSDDRFDQLPLALGAFGLGHAGLALPAVGLAAGPVLVAAAFALAAAGSVLLIGGMAEGPMRHALAGVLYLAAHPRPQRFGGGRDTAAEPLHLEGETLGADRAQDFPWNRLLGFDACVECGRCEVVCPAFEAGLPLNPKKLIQDLARAGTAAGDAGYTGRGHPDRPPAGSHERLVGVDGMIDPDTLWACTTCRACVDECPMMIEHVDAVLDLRRFQTLEAGAEPQAASNLLDQLRATDTIGGHDPARRLDWAVDLALPRLPERGETDILLWLGESAYELRNQRTLRALVRLLRAAGVDFAVLGEAELDCGDIARRLGDEATFQDLARRNIATLSQHRFRTIVTADPHALHTLGSEYPAFGGHYDVQHHTTFLAGLLDAGRLPVPAGGSRQAVTYHDPCYLGRYQGEFDAPRRLLAHLGLEVTEMAKSRERSSCCGSGGGLAVTDIPGRRRIADVRMEHARETTADTVAVACPHCAVMLEGVVQPRPGVTDVAELLAEALDQAGERAA</sequence>
<keyword evidence="5" id="KW-0411">Iron-sulfur</keyword>
<feature type="transmembrane region" description="Helical" evidence="6">
    <location>
        <begin position="102"/>
        <end position="123"/>
    </location>
</feature>
<keyword evidence="6" id="KW-0812">Transmembrane</keyword>
<keyword evidence="2" id="KW-0479">Metal-binding</keyword>
<feature type="transmembrane region" description="Helical" evidence="6">
    <location>
        <begin position="169"/>
        <end position="190"/>
    </location>
</feature>
<dbReference type="GO" id="GO:0046872">
    <property type="term" value="F:metal ion binding"/>
    <property type="evidence" value="ECO:0007669"/>
    <property type="project" value="UniProtKB-KW"/>
</dbReference>
<dbReference type="PANTHER" id="PTHR43255">
    <property type="entry name" value="IRON-SULFUR-BINDING OXIDOREDUCTASE FADF-RELATED-RELATED"/>
    <property type="match status" value="1"/>
</dbReference>
<evidence type="ECO:0000313" key="8">
    <source>
        <dbReference type="EMBL" id="PWG64627.1"/>
    </source>
</evidence>
<dbReference type="InterPro" id="IPR017900">
    <property type="entry name" value="4Fe4S_Fe_S_CS"/>
</dbReference>
<dbReference type="OrthoDB" id="9794954at2"/>
<evidence type="ECO:0000313" key="9">
    <source>
        <dbReference type="Proteomes" id="UP000245474"/>
    </source>
</evidence>
<proteinExistence type="predicted"/>
<dbReference type="PANTHER" id="PTHR43255:SF1">
    <property type="entry name" value="IRON-SULFUR-BINDING OXIDOREDUCTASE FADF-RELATED"/>
    <property type="match status" value="1"/>
</dbReference>
<evidence type="ECO:0000256" key="1">
    <source>
        <dbReference type="ARBA" id="ARBA00022485"/>
    </source>
</evidence>
<dbReference type="Pfam" id="PF11982">
    <property type="entry name" value="DUF3483"/>
    <property type="match status" value="1"/>
</dbReference>
<dbReference type="SUPFAM" id="SSF46548">
    <property type="entry name" value="alpha-helical ferredoxin"/>
    <property type="match status" value="1"/>
</dbReference>
<evidence type="ECO:0000259" key="7">
    <source>
        <dbReference type="PROSITE" id="PS51379"/>
    </source>
</evidence>
<feature type="domain" description="4Fe-4S ferredoxin-type" evidence="7">
    <location>
        <begin position="310"/>
        <end position="341"/>
    </location>
</feature>
<dbReference type="RefSeq" id="WP_109676762.1">
    <property type="nucleotide sequence ID" value="NZ_CP086615.1"/>
</dbReference>
<evidence type="ECO:0000256" key="4">
    <source>
        <dbReference type="ARBA" id="ARBA00023004"/>
    </source>
</evidence>
<dbReference type="PROSITE" id="PS51379">
    <property type="entry name" value="4FE4S_FER_2"/>
    <property type="match status" value="2"/>
</dbReference>
<keyword evidence="9" id="KW-1185">Reference proteome</keyword>
<keyword evidence="1" id="KW-0004">4Fe-4S</keyword>
<dbReference type="Proteomes" id="UP000245474">
    <property type="component" value="Unassembled WGS sequence"/>
</dbReference>
<keyword evidence="3" id="KW-0560">Oxidoreductase</keyword>
<dbReference type="GO" id="GO:0051539">
    <property type="term" value="F:4 iron, 4 sulfur cluster binding"/>
    <property type="evidence" value="ECO:0007669"/>
    <property type="project" value="UniProtKB-KW"/>
</dbReference>
<dbReference type="InterPro" id="IPR009051">
    <property type="entry name" value="Helical_ferredxn"/>
</dbReference>
<feature type="domain" description="4Fe-4S ferredoxin-type" evidence="7">
    <location>
        <begin position="241"/>
        <end position="272"/>
    </location>
</feature>
<dbReference type="InterPro" id="IPR017896">
    <property type="entry name" value="4Fe4S_Fe-S-bd"/>
</dbReference>
<name>A0A2U2N6C5_9GAMM</name>